<accession>A0A132H9S3</accession>
<protein>
    <submittedName>
        <fullName evidence="1">Copper resistance protein CopV</fullName>
    </submittedName>
</protein>
<proteinExistence type="predicted"/>
<organism evidence="1 2">
    <name type="scientific">Cupriavidus metallidurans</name>
    <dbReference type="NCBI Taxonomy" id="119219"/>
    <lineage>
        <taxon>Bacteria</taxon>
        <taxon>Pseudomonadati</taxon>
        <taxon>Pseudomonadota</taxon>
        <taxon>Betaproteobacteria</taxon>
        <taxon>Burkholderiales</taxon>
        <taxon>Burkholderiaceae</taxon>
        <taxon>Cupriavidus</taxon>
    </lineage>
</organism>
<reference evidence="1 2" key="1">
    <citation type="submission" date="2019-03" db="EMBL/GenBank/DDBJ databases">
        <title>Comparative insights into the high quality Complete genome sequence of highly metal resistant Cupriavidus metallidurans strain BS1 isolated from a gold-copper mine.</title>
        <authorList>
            <person name="Mazhar H.S."/>
            <person name="Rensing C."/>
        </authorList>
    </citation>
    <scope>NUCLEOTIDE SEQUENCE [LARGE SCALE GENOMIC DNA]</scope>
    <source>
        <strain evidence="1 2">BS1</strain>
    </source>
</reference>
<dbReference type="OrthoDB" id="9922389at2"/>
<name>A0A132H9S3_9BURK</name>
<evidence type="ECO:0000313" key="2">
    <source>
        <dbReference type="Proteomes" id="UP000253772"/>
    </source>
</evidence>
<dbReference type="EMBL" id="CP037901">
    <property type="protein sequence ID" value="QBP13399.1"/>
    <property type="molecule type" value="Genomic_DNA"/>
</dbReference>
<dbReference type="Proteomes" id="UP000253772">
    <property type="component" value="Chromosome c2"/>
</dbReference>
<evidence type="ECO:0000313" key="1">
    <source>
        <dbReference type="EMBL" id="QBP13399.1"/>
    </source>
</evidence>
<gene>
    <name evidence="1" type="ORF">DDF84_027645</name>
</gene>
<sequence length="117" mass="12204">MNPDIYRAREAEAQAALDAAADYQLTAHATARGALRAIDLDGAQALMGQSGGWIALGNAAAVDLAGNQAAAEFAEALAQRDAPDPNDDPYGRNLGLDRDAWLREMLHQAGGLVGGYL</sequence>
<dbReference type="AlphaFoldDB" id="A0A132H9S3"/>
<dbReference type="RefSeq" id="WP_008652569.1">
    <property type="nucleotide sequence ID" value="NZ_CP026544.1"/>
</dbReference>